<feature type="non-terminal residue" evidence="1">
    <location>
        <position position="124"/>
    </location>
</feature>
<accession>A0A699WQ23</accession>
<sequence>PPGRPRCRGSYRACQSRYQHRAIRESGYPHHQGELRRRAVHRGAFDLFGAGNAHPQAHCVPYPQELSRALTLPPFPAGTPFLHRQYAAHRGRGGLYAQARALRGAGGQVVPGGVYQEPAQPMSI</sequence>
<organism evidence="1">
    <name type="scientific">Tanacetum cinerariifolium</name>
    <name type="common">Dalmatian daisy</name>
    <name type="synonym">Chrysanthemum cinerariifolium</name>
    <dbReference type="NCBI Taxonomy" id="118510"/>
    <lineage>
        <taxon>Eukaryota</taxon>
        <taxon>Viridiplantae</taxon>
        <taxon>Streptophyta</taxon>
        <taxon>Embryophyta</taxon>
        <taxon>Tracheophyta</taxon>
        <taxon>Spermatophyta</taxon>
        <taxon>Magnoliopsida</taxon>
        <taxon>eudicotyledons</taxon>
        <taxon>Gunneridae</taxon>
        <taxon>Pentapetalae</taxon>
        <taxon>asterids</taxon>
        <taxon>campanulids</taxon>
        <taxon>Asterales</taxon>
        <taxon>Asteraceae</taxon>
        <taxon>Asteroideae</taxon>
        <taxon>Anthemideae</taxon>
        <taxon>Anthemidinae</taxon>
        <taxon>Tanacetum</taxon>
    </lineage>
</organism>
<feature type="non-terminal residue" evidence="1">
    <location>
        <position position="1"/>
    </location>
</feature>
<comment type="caution">
    <text evidence="1">The sequence shown here is derived from an EMBL/GenBank/DDBJ whole genome shotgun (WGS) entry which is preliminary data.</text>
</comment>
<evidence type="ECO:0000313" key="1">
    <source>
        <dbReference type="EMBL" id="GFD49283.1"/>
    </source>
</evidence>
<protein>
    <submittedName>
        <fullName evidence="1">Uncharacterized protein</fullName>
    </submittedName>
</protein>
<name>A0A699WQ23_TANCI</name>
<reference evidence="1" key="1">
    <citation type="journal article" date="2019" name="Sci. Rep.">
        <title>Draft genome of Tanacetum cinerariifolium, the natural source of mosquito coil.</title>
        <authorList>
            <person name="Yamashiro T."/>
            <person name="Shiraishi A."/>
            <person name="Satake H."/>
            <person name="Nakayama K."/>
        </authorList>
    </citation>
    <scope>NUCLEOTIDE SEQUENCE</scope>
</reference>
<dbReference type="AlphaFoldDB" id="A0A699WQ23"/>
<proteinExistence type="predicted"/>
<gene>
    <name evidence="1" type="ORF">Tci_921252</name>
</gene>
<dbReference type="EMBL" id="BKCJ011739134">
    <property type="protein sequence ID" value="GFD49283.1"/>
    <property type="molecule type" value="Genomic_DNA"/>
</dbReference>